<dbReference type="Pfam" id="PF22767">
    <property type="entry name" value="ThcOx"/>
    <property type="match status" value="1"/>
</dbReference>
<protein>
    <submittedName>
        <fullName evidence="3">Dehydrogenase</fullName>
    </submittedName>
</protein>
<dbReference type="Proteomes" id="UP000051660">
    <property type="component" value="Unassembled WGS sequence"/>
</dbReference>
<comment type="caution">
    <text evidence="3">The sequence shown here is derived from an EMBL/GenBank/DDBJ whole genome shotgun (WGS) entry which is preliminary data.</text>
</comment>
<accession>A0A0R3MXC2</accession>
<dbReference type="RefSeq" id="WP_057858552.1">
    <property type="nucleotide sequence ID" value="NZ_LLYB01000061.1"/>
</dbReference>
<dbReference type="GO" id="GO:0016491">
    <property type="term" value="F:oxidoreductase activity"/>
    <property type="evidence" value="ECO:0007669"/>
    <property type="project" value="InterPro"/>
</dbReference>
<dbReference type="InterPro" id="IPR050627">
    <property type="entry name" value="Nitroreductase/BluB"/>
</dbReference>
<dbReference type="InterPro" id="IPR020051">
    <property type="entry name" value="SagB-type_dehydrogenase"/>
</dbReference>
<proteinExistence type="predicted"/>
<reference evidence="3 4" key="1">
    <citation type="submission" date="2014-03" db="EMBL/GenBank/DDBJ databases">
        <title>Bradyrhizobium valentinum sp. nov., isolated from effective nodules of Lupinus mariae-josephae, a lupine endemic of basic-lime soils in Eastern Spain.</title>
        <authorList>
            <person name="Duran D."/>
            <person name="Rey L."/>
            <person name="Navarro A."/>
            <person name="Busquets A."/>
            <person name="Imperial J."/>
            <person name="Ruiz-Argueso T."/>
        </authorList>
    </citation>
    <scope>NUCLEOTIDE SEQUENCE [LARGE SCALE GENOMIC DNA]</scope>
    <source>
        <strain evidence="3 4">CCBAU 23086</strain>
    </source>
</reference>
<gene>
    <name evidence="3" type="ORF">CQ14_39805</name>
</gene>
<evidence type="ECO:0000259" key="1">
    <source>
        <dbReference type="Pfam" id="PF00881"/>
    </source>
</evidence>
<dbReference type="InterPro" id="IPR000415">
    <property type="entry name" value="Nitroreductase-like"/>
</dbReference>
<sequence>MQADGSIATSVDGYLVNLGHLSPAAMDRARSLTDGLPLASFAGKSAIAREVDLLVRRLARHGLVEYRLSLPRDEQDLVVIEPQTPEYWPQRAKLGESDTVVLSRFAYLRRRGNEMVLESPRAAALFRIGDPAIAATLATLSRPERISRLRRHAAAFNLDLLELLVDSQFLFKLDAKSGDGLRANEGDGNLVLWDFHDLVFHTRSTEGRHANPVGSTFAYAGVVSLPPAVRPPWPGEKIDLRKFSASDPVSPFAGLLRERHSVRDFDDEHPITLAELAQFLGSAAQVLSEWKSGANFEGGPEITYSSRPYPSAGSAYELELYLAVSNCEGLARGLYHYDAGSHALVAIEVPAQQLQALSAAAEFAMDASGPPQVLITISARFGRISWKYSSIAYSLILKNVGSLVQTFYLAATDMGLGGCAIGTGNIDLFAKMTGLEFHVEGPVGQFALGRGKNANSMKPPAHGR</sequence>
<dbReference type="Gene3D" id="3.40.109.10">
    <property type="entry name" value="NADH Oxidase"/>
    <property type="match status" value="1"/>
</dbReference>
<dbReference type="InterPro" id="IPR054488">
    <property type="entry name" value="ThcOx_dom2"/>
</dbReference>
<evidence type="ECO:0000313" key="4">
    <source>
        <dbReference type="Proteomes" id="UP000051660"/>
    </source>
</evidence>
<dbReference type="Pfam" id="PF00881">
    <property type="entry name" value="Nitroreductase"/>
    <property type="match status" value="1"/>
</dbReference>
<dbReference type="EMBL" id="LLYB01000061">
    <property type="protein sequence ID" value="KRR24663.1"/>
    <property type="molecule type" value="Genomic_DNA"/>
</dbReference>
<dbReference type="AlphaFoldDB" id="A0A0R3MXC2"/>
<dbReference type="PANTHER" id="PTHR23026">
    <property type="entry name" value="NADPH NITROREDUCTASE"/>
    <property type="match status" value="1"/>
</dbReference>
<dbReference type="PANTHER" id="PTHR23026:SF123">
    <property type="entry name" value="NAD(P)H NITROREDUCTASE RV3131-RELATED"/>
    <property type="match status" value="1"/>
</dbReference>
<feature type="domain" description="Cyanobactin oxidase ThcOx second" evidence="2">
    <location>
        <begin position="100"/>
        <end position="209"/>
    </location>
</feature>
<feature type="domain" description="Nitroreductase" evidence="1">
    <location>
        <begin position="256"/>
        <end position="450"/>
    </location>
</feature>
<evidence type="ECO:0000313" key="3">
    <source>
        <dbReference type="EMBL" id="KRR24663.1"/>
    </source>
</evidence>
<dbReference type="SUPFAM" id="SSF55469">
    <property type="entry name" value="FMN-dependent nitroreductase-like"/>
    <property type="match status" value="1"/>
</dbReference>
<dbReference type="CDD" id="cd02142">
    <property type="entry name" value="McbC_SagB-like_oxidoreductase"/>
    <property type="match status" value="1"/>
</dbReference>
<organism evidence="3 4">
    <name type="scientific">Bradyrhizobium lablabi</name>
    <dbReference type="NCBI Taxonomy" id="722472"/>
    <lineage>
        <taxon>Bacteria</taxon>
        <taxon>Pseudomonadati</taxon>
        <taxon>Pseudomonadota</taxon>
        <taxon>Alphaproteobacteria</taxon>
        <taxon>Hyphomicrobiales</taxon>
        <taxon>Nitrobacteraceae</taxon>
        <taxon>Bradyrhizobium</taxon>
    </lineage>
</organism>
<dbReference type="NCBIfam" id="TIGR03605">
    <property type="entry name" value="antibiot_sagB"/>
    <property type="match status" value="1"/>
</dbReference>
<evidence type="ECO:0000259" key="2">
    <source>
        <dbReference type="Pfam" id="PF22767"/>
    </source>
</evidence>
<dbReference type="InterPro" id="IPR029479">
    <property type="entry name" value="Nitroreductase"/>
</dbReference>
<dbReference type="STRING" id="722472.SAMN05444321_4232"/>
<name>A0A0R3MXC2_9BRAD</name>